<feature type="domain" description="HhH-GPD" evidence="16">
    <location>
        <begin position="36"/>
        <end position="187"/>
    </location>
</feature>
<comment type="similarity">
    <text evidence="3 14">Belongs to the Nth/MutY family.</text>
</comment>
<accession>A0A1S8D6T9</accession>
<evidence type="ECO:0000256" key="13">
    <source>
        <dbReference type="ARBA" id="ARBA00023295"/>
    </source>
</evidence>
<dbReference type="GO" id="GO:0051539">
    <property type="term" value="F:4 iron, 4 sulfur cluster binding"/>
    <property type="evidence" value="ECO:0007669"/>
    <property type="project" value="UniProtKB-UniRule"/>
</dbReference>
<protein>
    <recommendedName>
        <fullName evidence="5 14">Adenine DNA glycosylase</fullName>
        <ecNumber evidence="4 14">3.2.2.31</ecNumber>
    </recommendedName>
</protein>
<evidence type="ECO:0000259" key="16">
    <source>
        <dbReference type="SMART" id="SM00478"/>
    </source>
</evidence>
<dbReference type="CDD" id="cd03431">
    <property type="entry name" value="NUDIX_DNA_Glycosylase_C-MutY"/>
    <property type="match status" value="1"/>
</dbReference>
<dbReference type="SUPFAM" id="SSF48150">
    <property type="entry name" value="DNA-glycosylase"/>
    <property type="match status" value="1"/>
</dbReference>
<dbReference type="GO" id="GO:0032357">
    <property type="term" value="F:oxidized purine DNA binding"/>
    <property type="evidence" value="ECO:0007669"/>
    <property type="project" value="TreeGrafter"/>
</dbReference>
<evidence type="ECO:0000313" key="17">
    <source>
        <dbReference type="EMBL" id="ONH83527.1"/>
    </source>
</evidence>
<evidence type="ECO:0000256" key="6">
    <source>
        <dbReference type="ARBA" id="ARBA00022485"/>
    </source>
</evidence>
<dbReference type="SUPFAM" id="SSF55811">
    <property type="entry name" value="Nudix"/>
    <property type="match status" value="1"/>
</dbReference>
<dbReference type="SMART" id="SM00478">
    <property type="entry name" value="ENDO3c"/>
    <property type="match status" value="1"/>
</dbReference>
<comment type="cofactor">
    <cofactor evidence="14">
        <name>[4Fe-4S] cluster</name>
        <dbReference type="ChEBI" id="CHEBI:49883"/>
    </cofactor>
    <text evidence="14">Binds 1 [4Fe-4S] cluster.</text>
</comment>
<reference evidence="17" key="1">
    <citation type="submission" date="2016-12" db="EMBL/GenBank/DDBJ databases">
        <title>Draft genome sequence of Roseomonas mucosa strain AU37, isolated from a peripheral intravenous catheter.</title>
        <authorList>
            <person name="Choudhury M.A."/>
            <person name="Sidjabat H.E."/>
            <person name="Wailan A.M."/>
            <person name="Zhang L."/>
            <person name="Marsh N.M."/>
            <person name="Rickard C.M."/>
            <person name="Davies M."/>
            <person name="Mcmillan D.J."/>
        </authorList>
    </citation>
    <scope>NUCLEOTIDE SEQUENCE [LARGE SCALE GENOMIC DNA]</scope>
    <source>
        <strain evidence="17">AU37</strain>
    </source>
</reference>
<dbReference type="Pfam" id="PF14815">
    <property type="entry name" value="NUDIX_4"/>
    <property type="match status" value="1"/>
</dbReference>
<dbReference type="PANTHER" id="PTHR42944:SF1">
    <property type="entry name" value="ADENINE DNA GLYCOSYLASE"/>
    <property type="match status" value="1"/>
</dbReference>
<dbReference type="InterPro" id="IPR029119">
    <property type="entry name" value="MutY_C"/>
</dbReference>
<dbReference type="EMBL" id="LLWF02000022">
    <property type="protein sequence ID" value="ONH83527.1"/>
    <property type="molecule type" value="Genomic_DNA"/>
</dbReference>
<dbReference type="InterPro" id="IPR011257">
    <property type="entry name" value="DNA_glycosylase"/>
</dbReference>
<evidence type="ECO:0000256" key="11">
    <source>
        <dbReference type="ARBA" id="ARBA00023014"/>
    </source>
</evidence>
<keyword evidence="10 14" id="KW-0408">Iron</keyword>
<evidence type="ECO:0000256" key="10">
    <source>
        <dbReference type="ARBA" id="ARBA00023004"/>
    </source>
</evidence>
<dbReference type="PROSITE" id="PS00764">
    <property type="entry name" value="ENDONUCLEASE_III_1"/>
    <property type="match status" value="1"/>
</dbReference>
<dbReference type="GO" id="GO:0006284">
    <property type="term" value="P:base-excision repair"/>
    <property type="evidence" value="ECO:0007669"/>
    <property type="project" value="UniProtKB-UniRule"/>
</dbReference>
<dbReference type="GO" id="GO:0034039">
    <property type="term" value="F:8-oxo-7,8-dihydroguanine DNA N-glycosylase activity"/>
    <property type="evidence" value="ECO:0007669"/>
    <property type="project" value="TreeGrafter"/>
</dbReference>
<keyword evidence="7" id="KW-0479">Metal-binding</keyword>
<dbReference type="AlphaFoldDB" id="A0A1S8D6T9"/>
<dbReference type="PANTHER" id="PTHR42944">
    <property type="entry name" value="ADENINE DNA GLYCOSYLASE"/>
    <property type="match status" value="1"/>
</dbReference>
<dbReference type="OrthoDB" id="9802365at2"/>
<dbReference type="GO" id="GO:0035485">
    <property type="term" value="F:adenine/guanine mispair binding"/>
    <property type="evidence" value="ECO:0007669"/>
    <property type="project" value="TreeGrafter"/>
</dbReference>
<dbReference type="Proteomes" id="UP000054844">
    <property type="component" value="Unassembled WGS sequence"/>
</dbReference>
<dbReference type="InterPro" id="IPR044298">
    <property type="entry name" value="MIG/MutY"/>
</dbReference>
<dbReference type="Pfam" id="PF00730">
    <property type="entry name" value="HhH-GPD"/>
    <property type="match status" value="1"/>
</dbReference>
<keyword evidence="12" id="KW-0234">DNA repair</keyword>
<dbReference type="GO" id="GO:0046872">
    <property type="term" value="F:metal ion binding"/>
    <property type="evidence" value="ECO:0007669"/>
    <property type="project" value="UniProtKB-UniRule"/>
</dbReference>
<evidence type="ECO:0000256" key="5">
    <source>
        <dbReference type="ARBA" id="ARBA00022023"/>
    </source>
</evidence>
<dbReference type="InterPro" id="IPR003651">
    <property type="entry name" value="Endonuclease3_FeS-loop_motif"/>
</dbReference>
<comment type="catalytic activity">
    <reaction evidence="1 14">
        <text>Hydrolyzes free adenine bases from 7,8-dihydro-8-oxoguanine:adenine mismatched double-stranded DNA, leaving an apurinic site.</text>
        <dbReference type="EC" id="3.2.2.31"/>
    </reaction>
</comment>
<organism evidence="17 18">
    <name type="scientific">Roseomonas mucosa</name>
    <dbReference type="NCBI Taxonomy" id="207340"/>
    <lineage>
        <taxon>Bacteria</taxon>
        <taxon>Pseudomonadati</taxon>
        <taxon>Pseudomonadota</taxon>
        <taxon>Alphaproteobacteria</taxon>
        <taxon>Acetobacterales</taxon>
        <taxon>Roseomonadaceae</taxon>
        <taxon>Roseomonas</taxon>
    </lineage>
</organism>
<dbReference type="InterPro" id="IPR015797">
    <property type="entry name" value="NUDIX_hydrolase-like_dom_sf"/>
</dbReference>
<feature type="compositionally biased region" description="Low complexity" evidence="15">
    <location>
        <begin position="375"/>
        <end position="388"/>
    </location>
</feature>
<evidence type="ECO:0000256" key="4">
    <source>
        <dbReference type="ARBA" id="ARBA00012045"/>
    </source>
</evidence>
<keyword evidence="18" id="KW-1185">Reference proteome</keyword>
<evidence type="ECO:0000256" key="15">
    <source>
        <dbReference type="SAM" id="MobiDB-lite"/>
    </source>
</evidence>
<gene>
    <name evidence="17" type="ORF">APZ41_008820</name>
</gene>
<keyword evidence="11" id="KW-0411">Iron-sulfur</keyword>
<keyword evidence="13 14" id="KW-0326">Glycosidase</keyword>
<dbReference type="RefSeq" id="WP_076970226.1">
    <property type="nucleotide sequence ID" value="NZ_JAVVDL010000004.1"/>
</dbReference>
<dbReference type="STRING" id="207340.APZ41_008820"/>
<evidence type="ECO:0000256" key="8">
    <source>
        <dbReference type="ARBA" id="ARBA00022763"/>
    </source>
</evidence>
<name>A0A1S8D6T9_9PROT</name>
<dbReference type="GO" id="GO:0000701">
    <property type="term" value="F:purine-specific mismatch base pair DNA N-glycosylase activity"/>
    <property type="evidence" value="ECO:0007669"/>
    <property type="project" value="UniProtKB-EC"/>
</dbReference>
<evidence type="ECO:0000313" key="18">
    <source>
        <dbReference type="Proteomes" id="UP000054844"/>
    </source>
</evidence>
<comment type="caution">
    <text evidence="17">The sequence shown here is derived from an EMBL/GenBank/DDBJ whole genome shotgun (WGS) entry which is preliminary data.</text>
</comment>
<dbReference type="InterPro" id="IPR003265">
    <property type="entry name" value="HhH-GPD_domain"/>
</dbReference>
<dbReference type="GO" id="GO:0006298">
    <property type="term" value="P:mismatch repair"/>
    <property type="evidence" value="ECO:0007669"/>
    <property type="project" value="TreeGrafter"/>
</dbReference>
<dbReference type="Gene3D" id="3.90.79.10">
    <property type="entry name" value="Nucleoside Triphosphate Pyrophosphohydrolase"/>
    <property type="match status" value="1"/>
</dbReference>
<sequence length="395" mass="42240">MHPPAPELLDWYDRHRRSLPWRGERDPYRIWLSEVMLQQTTVAAVGPRYARFLARFPDVAALAAAPWEAVAAEWAGLGYYARARNLHAAARAVAARGGFPDTESGLRALPGIGAYTSAAVAAIAFDRPTVPVDGNVERVAARLFDIRDPLPAARSRLASLARAFMEQPAARARPGDFAQALFDLGATICTPRRPACALCPWRGHCAAQAAGVQDSLPVKAPKPVRGLRQGMHFLLRDGGGRLLLRHRPPQGLLGGMPEIPGTPWREGEAWSEAEALPHAPPLAAEWRLLPGVARHGFTHLELEMRLLSARLAASPPAPEGFFWLAEEEARRALPSAMGRLLALESLAAAITAPASAPIAAPLAGGAPAVALRAVPARGRPRGAAGTGLPKRRTKS</sequence>
<evidence type="ECO:0000256" key="9">
    <source>
        <dbReference type="ARBA" id="ARBA00022801"/>
    </source>
</evidence>
<dbReference type="InterPro" id="IPR023170">
    <property type="entry name" value="HhH_base_excis_C"/>
</dbReference>
<dbReference type="Pfam" id="PF10576">
    <property type="entry name" value="EndIII_4Fe-2S"/>
    <property type="match status" value="1"/>
</dbReference>
<evidence type="ECO:0000256" key="12">
    <source>
        <dbReference type="ARBA" id="ARBA00023204"/>
    </source>
</evidence>
<feature type="region of interest" description="Disordered" evidence="15">
    <location>
        <begin position="375"/>
        <end position="395"/>
    </location>
</feature>
<proteinExistence type="inferred from homology"/>
<keyword evidence="6" id="KW-0004">4Fe-4S</keyword>
<dbReference type="InterPro" id="IPR004035">
    <property type="entry name" value="Endouclease-III_FeS-bd_BS"/>
</dbReference>
<evidence type="ECO:0000256" key="14">
    <source>
        <dbReference type="RuleBase" id="RU365096"/>
    </source>
</evidence>
<keyword evidence="9" id="KW-0378">Hydrolase</keyword>
<keyword evidence="8 14" id="KW-0227">DNA damage</keyword>
<comment type="function">
    <text evidence="2">Adenine glycosylase active on G-A mispairs. MutY also corrects error-prone DNA synthesis past GO lesions which are due to the oxidatively damaged form of guanine: 7,8-dihydro-8-oxoguanine (8-oxo-dGTP).</text>
</comment>
<evidence type="ECO:0000256" key="3">
    <source>
        <dbReference type="ARBA" id="ARBA00008343"/>
    </source>
</evidence>
<evidence type="ECO:0000256" key="1">
    <source>
        <dbReference type="ARBA" id="ARBA00000843"/>
    </source>
</evidence>
<evidence type="ECO:0000256" key="7">
    <source>
        <dbReference type="ARBA" id="ARBA00022723"/>
    </source>
</evidence>
<dbReference type="Gene3D" id="1.10.340.30">
    <property type="entry name" value="Hypothetical protein, domain 2"/>
    <property type="match status" value="1"/>
</dbReference>
<dbReference type="Gene3D" id="1.10.1670.10">
    <property type="entry name" value="Helix-hairpin-Helix base-excision DNA repair enzymes (C-terminal)"/>
    <property type="match status" value="1"/>
</dbReference>
<dbReference type="CDD" id="cd00056">
    <property type="entry name" value="ENDO3c"/>
    <property type="match status" value="1"/>
</dbReference>
<dbReference type="EC" id="3.2.2.31" evidence="4 14"/>
<evidence type="ECO:0000256" key="2">
    <source>
        <dbReference type="ARBA" id="ARBA00002933"/>
    </source>
</evidence>